<dbReference type="RefSeq" id="XP_016215628.1">
    <property type="nucleotide sequence ID" value="XM_016356835.1"/>
</dbReference>
<dbReference type="AlphaFoldDB" id="A0A0D2B376"/>
<dbReference type="Proteomes" id="UP000053259">
    <property type="component" value="Unassembled WGS sequence"/>
</dbReference>
<dbReference type="OrthoDB" id="5357734at2759"/>
<sequence length="548" mass="60255">MSNIRYFSIHRAPTPFSRLRIPWLSVALLGLSLSCIVAAALTIRLLHNRSTSHWYSSPAVVLAVIASVFNVATGTLVSIGVATLWWRAASRGTTFRSLHLIWDRGLGLGFFSALASDGNTRRTTIAAAIVAIARFAAGPLLQQAVGQAFVQIVQPLPMKVFFSENFVPDRDPVGVVRIGDVLRPVINYNAAAYLRLFEQNDLEVFFNGVGAESGFLEDCPETSTDTCGGYACPRNSTCIVKAKGLSISANCSSTTETFKLDDPQSQGKVVFGLDMALLTSPIDIDDTYLRLSTAYNNYTSRDCVGHMVYEDCDIRGAWAQYEMEMTWSNISLVQVSNTGALDYPLDSLRIENKTEGEVYPAGPLMTLIAVFSEYYSGQATLLEPKVVNGTMQAMRFWDISKAEDSSICANTYRRPAPTVITKMRQYLFISLQVGGQQAQISQDVVAEEHRPVIVHRLERDFFIAALCTMAAGILAIVGLHWKFWELDRAVSLSPVETAKALDAPLLRGSSLSCEADDILDEVGSTKVRYDGTSFSRCQSDSDVFLDNW</sequence>
<dbReference type="PROSITE" id="PS51257">
    <property type="entry name" value="PROKAR_LIPOPROTEIN"/>
    <property type="match status" value="1"/>
</dbReference>
<dbReference type="InterPro" id="IPR021514">
    <property type="entry name" value="DUF3176"/>
</dbReference>
<keyword evidence="1" id="KW-0472">Membrane</keyword>
<keyword evidence="1" id="KW-0812">Transmembrane</keyword>
<dbReference type="GeneID" id="27311587"/>
<proteinExistence type="predicted"/>
<gene>
    <name evidence="2" type="ORF">PV09_03614</name>
</gene>
<evidence type="ECO:0000313" key="3">
    <source>
        <dbReference type="Proteomes" id="UP000053259"/>
    </source>
</evidence>
<accession>A0A0D2B376</accession>
<dbReference type="PANTHER" id="PTHR37576:SF2">
    <property type="entry name" value="DEFECT AT LOW TEMPERATURE PROTEIN 1"/>
    <property type="match status" value="1"/>
</dbReference>
<dbReference type="InParanoid" id="A0A0D2B376"/>
<evidence type="ECO:0000256" key="1">
    <source>
        <dbReference type="SAM" id="Phobius"/>
    </source>
</evidence>
<evidence type="ECO:0000313" key="2">
    <source>
        <dbReference type="EMBL" id="KIW05759.1"/>
    </source>
</evidence>
<keyword evidence="3" id="KW-1185">Reference proteome</keyword>
<dbReference type="Pfam" id="PF11374">
    <property type="entry name" value="DUF3176"/>
    <property type="match status" value="1"/>
</dbReference>
<protein>
    <submittedName>
        <fullName evidence="2">Uncharacterized protein</fullName>
    </submittedName>
</protein>
<dbReference type="PANTHER" id="PTHR37576">
    <property type="entry name" value="DEFECT AT LOW TEMPERATURE PROTEIN 1"/>
    <property type="match status" value="1"/>
</dbReference>
<reference evidence="2 3" key="1">
    <citation type="submission" date="2015-01" db="EMBL/GenBank/DDBJ databases">
        <title>The Genome Sequence of Ochroconis gallopava CBS43764.</title>
        <authorList>
            <consortium name="The Broad Institute Genomics Platform"/>
            <person name="Cuomo C."/>
            <person name="de Hoog S."/>
            <person name="Gorbushina A."/>
            <person name="Stielow B."/>
            <person name="Teixiera M."/>
            <person name="Abouelleil A."/>
            <person name="Chapman S.B."/>
            <person name="Priest M."/>
            <person name="Young S.K."/>
            <person name="Wortman J."/>
            <person name="Nusbaum C."/>
            <person name="Birren B."/>
        </authorList>
    </citation>
    <scope>NUCLEOTIDE SEQUENCE [LARGE SCALE GENOMIC DNA]</scope>
    <source>
        <strain evidence="2 3">CBS 43764</strain>
    </source>
</reference>
<feature type="transmembrane region" description="Helical" evidence="1">
    <location>
        <begin position="461"/>
        <end position="481"/>
    </location>
</feature>
<dbReference type="EMBL" id="KN847537">
    <property type="protein sequence ID" value="KIW05759.1"/>
    <property type="molecule type" value="Genomic_DNA"/>
</dbReference>
<dbReference type="HOGENOM" id="CLU_020821_0_0_1"/>
<dbReference type="VEuPathDB" id="FungiDB:PV09_03614"/>
<organism evidence="2 3">
    <name type="scientific">Verruconis gallopava</name>
    <dbReference type="NCBI Taxonomy" id="253628"/>
    <lineage>
        <taxon>Eukaryota</taxon>
        <taxon>Fungi</taxon>
        <taxon>Dikarya</taxon>
        <taxon>Ascomycota</taxon>
        <taxon>Pezizomycotina</taxon>
        <taxon>Dothideomycetes</taxon>
        <taxon>Pleosporomycetidae</taxon>
        <taxon>Venturiales</taxon>
        <taxon>Sympoventuriaceae</taxon>
        <taxon>Verruconis</taxon>
    </lineage>
</organism>
<feature type="transmembrane region" description="Helical" evidence="1">
    <location>
        <begin position="59"/>
        <end position="86"/>
    </location>
</feature>
<name>A0A0D2B376_9PEZI</name>
<dbReference type="STRING" id="253628.A0A0D2B376"/>
<feature type="transmembrane region" description="Helical" evidence="1">
    <location>
        <begin position="21"/>
        <end position="47"/>
    </location>
</feature>
<keyword evidence="1" id="KW-1133">Transmembrane helix</keyword>